<gene>
    <name evidence="1" type="ORF">HPB50_023960</name>
</gene>
<accession>A0ACB7S2I2</accession>
<sequence>MCDISATKHCLAKRRSKIGQTVTGKCANAMRVSNSIAAATGRGHIEETLQRATDIVTSHVHAAGLTCSAAKSALLLMRPPDRRRYKTPHPTITVYANSIAVPVVSHLRVLGLILQSNRHNTHTIDKLSLSVQQTARMLARGGLV</sequence>
<protein>
    <submittedName>
        <fullName evidence="1">Uncharacterized protein</fullName>
    </submittedName>
</protein>
<evidence type="ECO:0000313" key="1">
    <source>
        <dbReference type="EMBL" id="KAH6929161.1"/>
    </source>
</evidence>
<reference evidence="1" key="1">
    <citation type="submission" date="2020-05" db="EMBL/GenBank/DDBJ databases">
        <title>Large-scale comparative analyses of tick genomes elucidate their genetic diversity and vector capacities.</title>
        <authorList>
            <person name="Jia N."/>
            <person name="Wang J."/>
            <person name="Shi W."/>
            <person name="Du L."/>
            <person name="Sun Y."/>
            <person name="Zhan W."/>
            <person name="Jiang J."/>
            <person name="Wang Q."/>
            <person name="Zhang B."/>
            <person name="Ji P."/>
            <person name="Sakyi L.B."/>
            <person name="Cui X."/>
            <person name="Yuan T."/>
            <person name="Jiang B."/>
            <person name="Yang W."/>
            <person name="Lam T.T.-Y."/>
            <person name="Chang Q."/>
            <person name="Ding S."/>
            <person name="Wang X."/>
            <person name="Zhu J."/>
            <person name="Ruan X."/>
            <person name="Zhao L."/>
            <person name="Wei J."/>
            <person name="Que T."/>
            <person name="Du C."/>
            <person name="Cheng J."/>
            <person name="Dai P."/>
            <person name="Han X."/>
            <person name="Huang E."/>
            <person name="Gao Y."/>
            <person name="Liu J."/>
            <person name="Shao H."/>
            <person name="Ye R."/>
            <person name="Li L."/>
            <person name="Wei W."/>
            <person name="Wang X."/>
            <person name="Wang C."/>
            <person name="Yang T."/>
            <person name="Huo Q."/>
            <person name="Li W."/>
            <person name="Guo W."/>
            <person name="Chen H."/>
            <person name="Zhou L."/>
            <person name="Ni X."/>
            <person name="Tian J."/>
            <person name="Zhou Y."/>
            <person name="Sheng Y."/>
            <person name="Liu T."/>
            <person name="Pan Y."/>
            <person name="Xia L."/>
            <person name="Li J."/>
            <person name="Zhao F."/>
            <person name="Cao W."/>
        </authorList>
    </citation>
    <scope>NUCLEOTIDE SEQUENCE</scope>
    <source>
        <strain evidence="1">Hyas-2018</strain>
    </source>
</reference>
<evidence type="ECO:0000313" key="2">
    <source>
        <dbReference type="Proteomes" id="UP000821845"/>
    </source>
</evidence>
<name>A0ACB7S2I2_HYAAI</name>
<proteinExistence type="predicted"/>
<dbReference type="EMBL" id="CM023486">
    <property type="protein sequence ID" value="KAH6929161.1"/>
    <property type="molecule type" value="Genomic_DNA"/>
</dbReference>
<dbReference type="Proteomes" id="UP000821845">
    <property type="component" value="Chromosome 6"/>
</dbReference>
<comment type="caution">
    <text evidence="1">The sequence shown here is derived from an EMBL/GenBank/DDBJ whole genome shotgun (WGS) entry which is preliminary data.</text>
</comment>
<keyword evidence="2" id="KW-1185">Reference proteome</keyword>
<organism evidence="1 2">
    <name type="scientific">Hyalomma asiaticum</name>
    <name type="common">Tick</name>
    <dbReference type="NCBI Taxonomy" id="266040"/>
    <lineage>
        <taxon>Eukaryota</taxon>
        <taxon>Metazoa</taxon>
        <taxon>Ecdysozoa</taxon>
        <taxon>Arthropoda</taxon>
        <taxon>Chelicerata</taxon>
        <taxon>Arachnida</taxon>
        <taxon>Acari</taxon>
        <taxon>Parasitiformes</taxon>
        <taxon>Ixodida</taxon>
        <taxon>Ixodoidea</taxon>
        <taxon>Ixodidae</taxon>
        <taxon>Hyalomminae</taxon>
        <taxon>Hyalomma</taxon>
    </lineage>
</organism>